<dbReference type="Proteomes" id="UP001500506">
    <property type="component" value="Unassembled WGS sequence"/>
</dbReference>
<protein>
    <recommendedName>
        <fullName evidence="2">Aldehyde dehydrogenase domain-containing protein</fullName>
    </recommendedName>
</protein>
<accession>A0ABN2K833</accession>
<reference evidence="4" key="1">
    <citation type="journal article" date="2019" name="Int. J. Syst. Evol. Microbiol.">
        <title>The Global Catalogue of Microorganisms (GCM) 10K type strain sequencing project: providing services to taxonomists for standard genome sequencing and annotation.</title>
        <authorList>
            <consortium name="The Broad Institute Genomics Platform"/>
            <consortium name="The Broad Institute Genome Sequencing Center for Infectious Disease"/>
            <person name="Wu L."/>
            <person name="Ma J."/>
        </authorList>
    </citation>
    <scope>NUCLEOTIDE SEQUENCE [LARGE SCALE GENOMIC DNA]</scope>
    <source>
        <strain evidence="4">JCM 14319</strain>
    </source>
</reference>
<proteinExistence type="predicted"/>
<keyword evidence="1" id="KW-0560">Oxidoreductase</keyword>
<dbReference type="Gene3D" id="3.40.605.10">
    <property type="entry name" value="Aldehyde Dehydrogenase, Chain A, domain 1"/>
    <property type="match status" value="1"/>
</dbReference>
<keyword evidence="4" id="KW-1185">Reference proteome</keyword>
<dbReference type="EMBL" id="BAAANH010000001">
    <property type="protein sequence ID" value="GAA1750222.1"/>
    <property type="molecule type" value="Genomic_DNA"/>
</dbReference>
<organism evidence="3 4">
    <name type="scientific">Agromyces humatus</name>
    <dbReference type="NCBI Taxonomy" id="279573"/>
    <lineage>
        <taxon>Bacteria</taxon>
        <taxon>Bacillati</taxon>
        <taxon>Actinomycetota</taxon>
        <taxon>Actinomycetes</taxon>
        <taxon>Micrococcales</taxon>
        <taxon>Microbacteriaceae</taxon>
        <taxon>Agromyces</taxon>
    </lineage>
</organism>
<gene>
    <name evidence="3" type="ORF">GCM10009747_04440</name>
</gene>
<evidence type="ECO:0000313" key="4">
    <source>
        <dbReference type="Proteomes" id="UP001500506"/>
    </source>
</evidence>
<dbReference type="InterPro" id="IPR015590">
    <property type="entry name" value="Aldehyde_DH_dom"/>
</dbReference>
<sequence>MNSPTDVLEASHTALLADIAPQTPGGRVILDPATGEIVGYAPVHTVEDLEAAVATAHAAQPGWAGLGHERRGELLLAAADAIDAKAEALAQILTREQGKPLNGPNARFEVAGASGWLRAAAVTPLEPEVVVDDGDTHAELHYRPIGVVGAIGPWNWPQMITVWQIAPALRMGNSVVVKPSEHTPLSVLALIAVINEVLPEGVLNIVVGDGQVGAALTAHPWSGR</sequence>
<dbReference type="SUPFAM" id="SSF53720">
    <property type="entry name" value="ALDH-like"/>
    <property type="match status" value="1"/>
</dbReference>
<dbReference type="PANTHER" id="PTHR11699">
    <property type="entry name" value="ALDEHYDE DEHYDROGENASE-RELATED"/>
    <property type="match status" value="1"/>
</dbReference>
<dbReference type="Pfam" id="PF00171">
    <property type="entry name" value="Aldedh"/>
    <property type="match status" value="1"/>
</dbReference>
<dbReference type="InterPro" id="IPR016162">
    <property type="entry name" value="Ald_DH_N"/>
</dbReference>
<dbReference type="InterPro" id="IPR016161">
    <property type="entry name" value="Ald_DH/histidinol_DH"/>
</dbReference>
<evidence type="ECO:0000256" key="1">
    <source>
        <dbReference type="ARBA" id="ARBA00023002"/>
    </source>
</evidence>
<comment type="caution">
    <text evidence="3">The sequence shown here is derived from an EMBL/GenBank/DDBJ whole genome shotgun (WGS) entry which is preliminary data.</text>
</comment>
<evidence type="ECO:0000313" key="3">
    <source>
        <dbReference type="EMBL" id="GAA1750222.1"/>
    </source>
</evidence>
<feature type="domain" description="Aldehyde dehydrogenase" evidence="2">
    <location>
        <begin position="29"/>
        <end position="220"/>
    </location>
</feature>
<evidence type="ECO:0000259" key="2">
    <source>
        <dbReference type="Pfam" id="PF00171"/>
    </source>
</evidence>
<name>A0ABN2K833_9MICO</name>